<dbReference type="STRING" id="2060905.A0A2B7XE03"/>
<evidence type="ECO:0000259" key="9">
    <source>
        <dbReference type="PROSITE" id="PS51873"/>
    </source>
</evidence>
<evidence type="ECO:0000256" key="7">
    <source>
        <dbReference type="ARBA" id="ARBA00022833"/>
    </source>
</evidence>
<dbReference type="GO" id="GO:0016740">
    <property type="term" value="F:transferase activity"/>
    <property type="evidence" value="ECO:0007669"/>
    <property type="project" value="UniProtKB-KW"/>
</dbReference>
<feature type="domain" description="RING-type" evidence="9">
    <location>
        <begin position="255"/>
        <end position="477"/>
    </location>
</feature>
<dbReference type="OrthoDB" id="10009520at2759"/>
<dbReference type="InterPro" id="IPR051628">
    <property type="entry name" value="LUBAC_E3_Ligases"/>
</dbReference>
<dbReference type="SMART" id="SM00647">
    <property type="entry name" value="IBR"/>
    <property type="match status" value="2"/>
</dbReference>
<evidence type="ECO:0000256" key="1">
    <source>
        <dbReference type="ARBA" id="ARBA00004906"/>
    </source>
</evidence>
<comment type="pathway">
    <text evidence="1">Protein modification; protein ubiquitination.</text>
</comment>
<name>A0A2B7XE03_9EURO</name>
<dbReference type="AlphaFoldDB" id="A0A2B7XE03"/>
<keyword evidence="6" id="KW-0833">Ubl conjugation pathway</keyword>
<dbReference type="Pfam" id="PF26200">
    <property type="entry name" value="Rcat_RNF216"/>
    <property type="match status" value="1"/>
</dbReference>
<feature type="compositionally biased region" description="Pro residues" evidence="8">
    <location>
        <begin position="756"/>
        <end position="766"/>
    </location>
</feature>
<proteinExistence type="predicted"/>
<comment type="caution">
    <text evidence="10">The sequence shown here is derived from an EMBL/GenBank/DDBJ whole genome shotgun (WGS) entry which is preliminary data.</text>
</comment>
<feature type="compositionally biased region" description="Basic and acidic residues" evidence="8">
    <location>
        <begin position="906"/>
        <end position="917"/>
    </location>
</feature>
<evidence type="ECO:0000256" key="8">
    <source>
        <dbReference type="SAM" id="MobiDB-lite"/>
    </source>
</evidence>
<feature type="region of interest" description="Disordered" evidence="8">
    <location>
        <begin position="186"/>
        <end position="214"/>
    </location>
</feature>
<gene>
    <name evidence="10" type="ORF">GX51_02030</name>
</gene>
<feature type="compositionally biased region" description="Basic and acidic residues" evidence="8">
    <location>
        <begin position="196"/>
        <end position="207"/>
    </location>
</feature>
<dbReference type="GO" id="GO:0008270">
    <property type="term" value="F:zinc ion binding"/>
    <property type="evidence" value="ECO:0007669"/>
    <property type="project" value="UniProtKB-KW"/>
</dbReference>
<feature type="region of interest" description="Disordered" evidence="8">
    <location>
        <begin position="876"/>
        <end position="917"/>
    </location>
</feature>
<feature type="region of interest" description="Disordered" evidence="8">
    <location>
        <begin position="1"/>
        <end position="44"/>
    </location>
</feature>
<evidence type="ECO:0000313" key="10">
    <source>
        <dbReference type="EMBL" id="PGH06991.1"/>
    </source>
</evidence>
<feature type="compositionally biased region" description="Polar residues" evidence="8">
    <location>
        <begin position="186"/>
        <end position="195"/>
    </location>
</feature>
<keyword evidence="5" id="KW-0863">Zinc-finger</keyword>
<keyword evidence="3" id="KW-0479">Metal-binding</keyword>
<feature type="compositionally biased region" description="Low complexity" evidence="8">
    <location>
        <begin position="685"/>
        <end position="700"/>
    </location>
</feature>
<dbReference type="InterPro" id="IPR044066">
    <property type="entry name" value="TRIAD_supradom"/>
</dbReference>
<keyword evidence="7" id="KW-0862">Zinc</keyword>
<dbReference type="PANTHER" id="PTHR22770:SF47">
    <property type="entry name" value="E3 UBIQUITIN-PROTEIN LIGASE RNF216"/>
    <property type="match status" value="1"/>
</dbReference>
<dbReference type="PANTHER" id="PTHR22770">
    <property type="entry name" value="UBIQUITIN CONJUGATING ENZYME 7 INTERACTING PROTEIN-RELATED"/>
    <property type="match status" value="1"/>
</dbReference>
<dbReference type="CDD" id="cd20339">
    <property type="entry name" value="BRcat_RBR_RNF216"/>
    <property type="match status" value="1"/>
</dbReference>
<evidence type="ECO:0000256" key="2">
    <source>
        <dbReference type="ARBA" id="ARBA00022679"/>
    </source>
</evidence>
<organism evidence="10 11">
    <name type="scientific">Blastomyces parvus</name>
    <dbReference type="NCBI Taxonomy" id="2060905"/>
    <lineage>
        <taxon>Eukaryota</taxon>
        <taxon>Fungi</taxon>
        <taxon>Dikarya</taxon>
        <taxon>Ascomycota</taxon>
        <taxon>Pezizomycotina</taxon>
        <taxon>Eurotiomycetes</taxon>
        <taxon>Eurotiomycetidae</taxon>
        <taxon>Onygenales</taxon>
        <taxon>Ajellomycetaceae</taxon>
        <taxon>Blastomyces</taxon>
    </lineage>
</organism>
<evidence type="ECO:0000256" key="3">
    <source>
        <dbReference type="ARBA" id="ARBA00022723"/>
    </source>
</evidence>
<feature type="compositionally biased region" description="Low complexity" evidence="8">
    <location>
        <begin position="876"/>
        <end position="890"/>
    </location>
</feature>
<dbReference type="CDD" id="cd16630">
    <property type="entry name" value="RING-HC_RBR_RNF216"/>
    <property type="match status" value="1"/>
</dbReference>
<dbReference type="InterPro" id="IPR047545">
    <property type="entry name" value="BRcat_RBR_RNF216"/>
</dbReference>
<sequence>MKRKLTEIIDLTDDGQNGAIKVPRSSGGVSHPPKPQPRPTSPQHKYDQIYARIATIFPNISFKYVGQLYKRLAFVNPAGDVEAALVNHIMDSGPYPKEEEQAEVAKLEKLPQNIPRKSPQSASSKRVWGKGDGVIRSKSYYRASQYLLEQQFSKIPPDYVCSVLKSQKSLFAAFASLSECESTYNMTNPPLYQQRNNKDSGKPERPPDIPMNSDLLRELQDAKEERRKREESRRREKALGKWEAEKEAVCIAQGNVMECQCCYTDVPIIHMIPCAGENIHFFCRECVRSTAKSQIGVMKYEVNCMDISGCGASFDKQILAKVLGEPLMKKLEQLQQRDEIARAELEGLHDCPFCDFKAICPPIEMGDCQFYCQNPACRKVSCRRCGLEAHAPKTCEQANDKNTPARQKIEEAMSEALIRTCPNPKCKVKIIKEDGCNKMTCVKCRSVMCYVCKKAITEEGYRHFGKRPNNCPLHDDRSNARHFEEVSSAHTKAIEELKKANPQLNIEELAVEAPKNEHQNKSTENHAYLQHLRNQQRHYNDLLRRRRNRRPPAHPAQPGAAGPGGAVGPGAPHAPMNTAVNPNNPFAAAYPQGIPAPNGANQPLHFRGDMERMNPVEQPPHLPHQPIVQQDPHGNFHFFPPGVVPVPAPFPHVPNVHPQQNNHGHHHHYHYHYNHLGHPMQAGHANQGAPMPQQQGPANQKHPSQNQHGNQNQHLRLNQPQNPSRNTNQAQQHPQPQPQEKTAQGPPRFQIHPNHRFPPPAAPPAPQLKNPERPPKFRIHPNHRFPPLAPAPPRVMPAMPMLPNSFGPNPFPNPPPQQNQQPNRAPVMPGVPEKTQARNQTASSRPSPLLAQPTHMQAGTAVPGRHRHIASINNININDTSKPNNNNNNNKPHHINRPMFRYPVDVPDRAPREFPQN</sequence>
<protein>
    <recommendedName>
        <fullName evidence="9">RING-type domain-containing protein</fullName>
    </recommendedName>
</protein>
<reference evidence="10 11" key="1">
    <citation type="submission" date="2017-10" db="EMBL/GenBank/DDBJ databases">
        <title>Comparative genomics in systemic dimorphic fungi from Ajellomycetaceae.</title>
        <authorList>
            <person name="Munoz J.F."/>
            <person name="Mcewen J.G."/>
            <person name="Clay O.K."/>
            <person name="Cuomo C.A."/>
        </authorList>
    </citation>
    <scope>NUCLEOTIDE SEQUENCE [LARGE SCALE GENOMIC DNA]</scope>
    <source>
        <strain evidence="10 11">UAMH130</strain>
    </source>
</reference>
<feature type="compositionally biased region" description="Polar residues" evidence="8">
    <location>
        <begin position="701"/>
        <end position="728"/>
    </location>
</feature>
<dbReference type="Pfam" id="PF26191">
    <property type="entry name" value="RING-HC_RBR_RNF216"/>
    <property type="match status" value="1"/>
</dbReference>
<evidence type="ECO:0000256" key="4">
    <source>
        <dbReference type="ARBA" id="ARBA00022737"/>
    </source>
</evidence>
<dbReference type="InterPro" id="IPR002867">
    <property type="entry name" value="IBR_dom"/>
</dbReference>
<evidence type="ECO:0000256" key="5">
    <source>
        <dbReference type="ARBA" id="ARBA00022771"/>
    </source>
</evidence>
<feature type="region of interest" description="Disordered" evidence="8">
    <location>
        <begin position="549"/>
        <end position="579"/>
    </location>
</feature>
<dbReference type="PROSITE" id="PS51873">
    <property type="entry name" value="TRIAD"/>
    <property type="match status" value="1"/>
</dbReference>
<dbReference type="Gene3D" id="1.20.120.1750">
    <property type="match status" value="1"/>
</dbReference>
<feature type="region of interest" description="Disordered" evidence="8">
    <location>
        <begin position="676"/>
        <end position="863"/>
    </location>
</feature>
<dbReference type="CDD" id="cd20353">
    <property type="entry name" value="Rcat_RBR_RNF216"/>
    <property type="match status" value="1"/>
</dbReference>
<accession>A0A2B7XE03</accession>
<dbReference type="Proteomes" id="UP000224080">
    <property type="component" value="Unassembled WGS sequence"/>
</dbReference>
<feature type="compositionally biased region" description="Polar residues" evidence="8">
    <location>
        <begin position="837"/>
        <end position="846"/>
    </location>
</feature>
<dbReference type="SUPFAM" id="SSF57850">
    <property type="entry name" value="RING/U-box"/>
    <property type="match status" value="1"/>
</dbReference>
<keyword evidence="11" id="KW-1185">Reference proteome</keyword>
<dbReference type="EMBL" id="PDNC01000017">
    <property type="protein sequence ID" value="PGH06991.1"/>
    <property type="molecule type" value="Genomic_DNA"/>
</dbReference>
<keyword evidence="4" id="KW-0677">Repeat</keyword>
<keyword evidence="2" id="KW-0808">Transferase</keyword>
<dbReference type="InterPro" id="IPR047546">
    <property type="entry name" value="Rcat_RBR_RNF216"/>
</dbReference>
<evidence type="ECO:0000313" key="11">
    <source>
        <dbReference type="Proteomes" id="UP000224080"/>
    </source>
</evidence>
<dbReference type="InterPro" id="IPR047544">
    <property type="entry name" value="RING-HC_RBR_RNF216"/>
</dbReference>
<evidence type="ECO:0000256" key="6">
    <source>
        <dbReference type="ARBA" id="ARBA00022786"/>
    </source>
</evidence>